<dbReference type="GO" id="GO:0032259">
    <property type="term" value="P:methylation"/>
    <property type="evidence" value="ECO:0007669"/>
    <property type="project" value="UniProtKB-KW"/>
</dbReference>
<reference evidence="8" key="1">
    <citation type="submission" date="2020-06" db="EMBL/GenBank/DDBJ databases">
        <title>Draft genomic sequecing of Geomonas sp. Red745.</title>
        <authorList>
            <person name="Itoh H."/>
            <person name="Xu Z.X."/>
            <person name="Ushijima N."/>
            <person name="Masuda Y."/>
            <person name="Shiratori Y."/>
            <person name="Senoo K."/>
        </authorList>
    </citation>
    <scope>NUCLEOTIDE SEQUENCE [LARGE SCALE GENOMIC DNA]</scope>
    <source>
        <strain evidence="8">Red745</strain>
    </source>
</reference>
<evidence type="ECO:0000313" key="8">
    <source>
        <dbReference type="Proteomes" id="UP000587586"/>
    </source>
</evidence>
<dbReference type="GO" id="GO:0008757">
    <property type="term" value="F:S-adenosylmethionine-dependent methyltransferase activity"/>
    <property type="evidence" value="ECO:0007669"/>
    <property type="project" value="InterPro"/>
</dbReference>
<organism evidence="7 8">
    <name type="scientific">Geomonas limicola</name>
    <dbReference type="NCBI Taxonomy" id="2740186"/>
    <lineage>
        <taxon>Bacteria</taxon>
        <taxon>Pseudomonadati</taxon>
        <taxon>Thermodesulfobacteriota</taxon>
        <taxon>Desulfuromonadia</taxon>
        <taxon>Geobacterales</taxon>
        <taxon>Geobacteraceae</taxon>
        <taxon>Geomonas</taxon>
    </lineage>
</organism>
<evidence type="ECO:0000256" key="4">
    <source>
        <dbReference type="PROSITE-ProRule" id="PRU00339"/>
    </source>
</evidence>
<gene>
    <name evidence="7" type="ORF">GMLC_33850</name>
</gene>
<dbReference type="PRINTS" id="PR00996">
    <property type="entry name" value="CHERMTFRASE"/>
</dbReference>
<dbReference type="PROSITE" id="PS50005">
    <property type="entry name" value="TPR"/>
    <property type="match status" value="1"/>
</dbReference>
<dbReference type="Pfam" id="PF13432">
    <property type="entry name" value="TPR_16"/>
    <property type="match status" value="1"/>
</dbReference>
<dbReference type="PANTHER" id="PTHR24422">
    <property type="entry name" value="CHEMOTAXIS PROTEIN METHYLTRANSFERASE"/>
    <property type="match status" value="1"/>
</dbReference>
<dbReference type="SUPFAM" id="SSF53335">
    <property type="entry name" value="S-adenosyl-L-methionine-dependent methyltransferases"/>
    <property type="match status" value="1"/>
</dbReference>
<evidence type="ECO:0000256" key="5">
    <source>
        <dbReference type="SAM" id="MobiDB-lite"/>
    </source>
</evidence>
<proteinExistence type="predicted"/>
<keyword evidence="4" id="KW-0802">TPR repeat</keyword>
<keyword evidence="1 7" id="KW-0489">Methyltransferase</keyword>
<dbReference type="SUPFAM" id="SSF47757">
    <property type="entry name" value="Chemotaxis receptor methyltransferase CheR, N-terminal domain"/>
    <property type="match status" value="1"/>
</dbReference>
<feature type="compositionally biased region" description="Low complexity" evidence="5">
    <location>
        <begin position="316"/>
        <end position="332"/>
    </location>
</feature>
<evidence type="ECO:0000259" key="6">
    <source>
        <dbReference type="PROSITE" id="PS50123"/>
    </source>
</evidence>
<keyword evidence="3" id="KW-0949">S-adenosyl-L-methionine</keyword>
<feature type="domain" description="CheR-type methyltransferase" evidence="6">
    <location>
        <begin position="1"/>
        <end position="260"/>
    </location>
</feature>
<dbReference type="Pfam" id="PF01739">
    <property type="entry name" value="CheR"/>
    <property type="match status" value="1"/>
</dbReference>
<dbReference type="InterPro" id="IPR029063">
    <property type="entry name" value="SAM-dependent_MTases_sf"/>
</dbReference>
<accession>A0A6V8NBB8</accession>
<dbReference type="RefSeq" id="WP_246329857.1">
    <property type="nucleotide sequence ID" value="NZ_BLXZ01000007.1"/>
</dbReference>
<dbReference type="SUPFAM" id="SSF48452">
    <property type="entry name" value="TPR-like"/>
    <property type="match status" value="1"/>
</dbReference>
<dbReference type="AlphaFoldDB" id="A0A6V8NBB8"/>
<dbReference type="InterPro" id="IPR022642">
    <property type="entry name" value="CheR_C"/>
</dbReference>
<dbReference type="PROSITE" id="PS50123">
    <property type="entry name" value="CHER"/>
    <property type="match status" value="1"/>
</dbReference>
<dbReference type="SMART" id="SM00028">
    <property type="entry name" value="TPR"/>
    <property type="match status" value="3"/>
</dbReference>
<dbReference type="InterPro" id="IPR050903">
    <property type="entry name" value="Bact_Chemotaxis_MeTrfase"/>
</dbReference>
<dbReference type="Proteomes" id="UP000587586">
    <property type="component" value="Unassembled WGS sequence"/>
</dbReference>
<dbReference type="Gene3D" id="1.25.40.10">
    <property type="entry name" value="Tetratricopeptide repeat domain"/>
    <property type="match status" value="1"/>
</dbReference>
<dbReference type="PANTHER" id="PTHR24422:SF19">
    <property type="entry name" value="CHEMOTAXIS PROTEIN METHYLTRANSFERASE"/>
    <property type="match status" value="1"/>
</dbReference>
<keyword evidence="2 7" id="KW-0808">Transferase</keyword>
<dbReference type="SMART" id="SM00138">
    <property type="entry name" value="MeTrc"/>
    <property type="match status" value="1"/>
</dbReference>
<keyword evidence="8" id="KW-1185">Reference proteome</keyword>
<feature type="region of interest" description="Disordered" evidence="5">
    <location>
        <begin position="284"/>
        <end position="332"/>
    </location>
</feature>
<dbReference type="InterPro" id="IPR000780">
    <property type="entry name" value="CheR_MeTrfase"/>
</dbReference>
<comment type="caution">
    <text evidence="7">The sequence shown here is derived from an EMBL/GenBank/DDBJ whole genome shotgun (WGS) entry which is preliminary data.</text>
</comment>
<dbReference type="EMBL" id="BLXZ01000007">
    <property type="protein sequence ID" value="GFO69806.1"/>
    <property type="molecule type" value="Genomic_DNA"/>
</dbReference>
<evidence type="ECO:0000313" key="7">
    <source>
        <dbReference type="EMBL" id="GFO69806.1"/>
    </source>
</evidence>
<evidence type="ECO:0000256" key="2">
    <source>
        <dbReference type="ARBA" id="ARBA00022679"/>
    </source>
</evidence>
<name>A0A6V8NBB8_9BACT</name>
<feature type="repeat" description="TPR" evidence="4">
    <location>
        <begin position="434"/>
        <end position="467"/>
    </location>
</feature>
<evidence type="ECO:0000256" key="1">
    <source>
        <dbReference type="ARBA" id="ARBA00022603"/>
    </source>
</evidence>
<dbReference type="InterPro" id="IPR019734">
    <property type="entry name" value="TPR_rpt"/>
</dbReference>
<evidence type="ECO:0000256" key="3">
    <source>
        <dbReference type="ARBA" id="ARBA00022691"/>
    </source>
</evidence>
<dbReference type="InterPro" id="IPR011990">
    <property type="entry name" value="TPR-like_helical_dom_sf"/>
</dbReference>
<dbReference type="Gene3D" id="3.40.50.150">
    <property type="entry name" value="Vaccinia Virus protein VP39"/>
    <property type="match status" value="1"/>
</dbReference>
<protein>
    <submittedName>
        <fullName evidence="7">Protein-glutamate O-methyltransferase</fullName>
    </submittedName>
</protein>
<feature type="compositionally biased region" description="Pro residues" evidence="5">
    <location>
        <begin position="292"/>
        <end position="308"/>
    </location>
</feature>
<sequence>MSQGQTVLSETLAQFAQFVSRHLALHFAGDRLAELEQKLTPLAREAGQADLAEFLTALMSAPPSRSRLEPLARALTIGETYFLRDPRSYQALEQEVLPALIARKRQGDRSLRLWSAGCASGEEPYTLAILLSRVIPDLGRWQISLVGTDINEVSLERARQGRYSKWSFRNAPAWLMDYFTRQPDGRYQIVPRIRDMVRFEYLNLAEDPANAEPVTGTDFLDIVFCRNVMLYFGSAQIERTMARFYRALNEGGYLFVGPTEVDQRQMEGFSCRRLDGAFVLTREPATPKPESAAPPAPAPKPAPAPPPTRQRHRVAARTAPAAQKTAAAQPAPAGGLDQALGLYRAGNYQQAAELVARLHEAGPVEVEALLLGARALANISRFAEALPLCEAALSVDQLSTQAHYLKAIILEHQGEPEAACAALKKVLFIDGEFFLAYFALGNLYRASGNAAESQRNFANALRLLERRDPQEMLPETEGLSAGALAQLIRDMTPARRRDGGR</sequence>